<keyword evidence="2" id="KW-1185">Reference proteome</keyword>
<sequence length="48" mass="5572">MLIEARQKGERFVFVLDAYRLSASEKNRFYSVAHSLAETFDIAIIDIH</sequence>
<accession>A0A2U7N2G6</accession>
<protein>
    <submittedName>
        <fullName evidence="1">Uncharacterized protein</fullName>
    </submittedName>
</protein>
<dbReference type="EMBL" id="KY971610">
    <property type="protein sequence ID" value="ASD52050.1"/>
    <property type="molecule type" value="Genomic_DNA"/>
</dbReference>
<organism evidence="1 2">
    <name type="scientific">Pseudomonas phage PspYZU05</name>
    <dbReference type="NCBI Taxonomy" id="1983556"/>
    <lineage>
        <taxon>Viruses</taxon>
        <taxon>Duplodnaviria</taxon>
        <taxon>Heunggongvirae</taxon>
        <taxon>Uroviricota</taxon>
        <taxon>Caudoviricetes</taxon>
        <taxon>Pantevenvirales</taxon>
        <taxon>Straboviridae</taxon>
        <taxon>Jiangsuvirus</taxon>
        <taxon>Jiangsuvirus pspyzu05</taxon>
    </lineage>
</organism>
<evidence type="ECO:0000313" key="2">
    <source>
        <dbReference type="Proteomes" id="UP000247773"/>
    </source>
</evidence>
<reference evidence="1 2" key="1">
    <citation type="submission" date="2017-04" db="EMBL/GenBank/DDBJ databases">
        <title>Isolation of lytic bacteriophages infecting Pseudomonas strains for biocontrol of fish and shrimp spoilage during chilled storage.</title>
        <authorList>
            <person name="Yang Z."/>
            <person name="Tao X."/>
            <person name="Gao L."/>
            <person name="Rao S."/>
        </authorList>
    </citation>
    <scope>NUCLEOTIDE SEQUENCE [LARGE SCALE GENOMIC DNA]</scope>
</reference>
<gene>
    <name evidence="1" type="ORF">PspYZU05_98</name>
</gene>
<proteinExistence type="predicted"/>
<name>A0A2U7N2G6_9CAUD</name>
<evidence type="ECO:0000313" key="1">
    <source>
        <dbReference type="EMBL" id="ASD52050.1"/>
    </source>
</evidence>
<dbReference type="Proteomes" id="UP000247773">
    <property type="component" value="Genome"/>
</dbReference>